<keyword evidence="2" id="KW-1185">Reference proteome</keyword>
<sequence>MKDFNLKLKPFDSLPYSDESSEILNIDYDLWTLRITLKFFKSDNVIYVVFKNVIGFRVLDEGNLLEYWNPEIRVSGWMWEVEEGGWFDMEKLRTEFVEGLHENKLRKEYLLSGINDCVSVITTSKPEILYSE</sequence>
<name>A0A7M2Y8Z1_9FLAO</name>
<dbReference type="Proteomes" id="UP000594195">
    <property type="component" value="Chromosome"/>
</dbReference>
<dbReference type="EMBL" id="CP040442">
    <property type="protein sequence ID" value="QOW09872.1"/>
    <property type="molecule type" value="Genomic_DNA"/>
</dbReference>
<dbReference type="AlphaFoldDB" id="A0A7M2Y8Z1"/>
<accession>A0A7M2Y8Z1</accession>
<organism evidence="1 2">
    <name type="scientific">Kaistella flava</name>
    <name type="common">ex Peng et al. 2021</name>
    <dbReference type="NCBI Taxonomy" id="2038776"/>
    <lineage>
        <taxon>Bacteria</taxon>
        <taxon>Pseudomonadati</taxon>
        <taxon>Bacteroidota</taxon>
        <taxon>Flavobacteriia</taxon>
        <taxon>Flavobacteriales</taxon>
        <taxon>Weeksellaceae</taxon>
        <taxon>Chryseobacterium group</taxon>
        <taxon>Kaistella</taxon>
    </lineage>
</organism>
<dbReference type="RefSeq" id="WP_193813089.1">
    <property type="nucleotide sequence ID" value="NZ_CP040442.1"/>
</dbReference>
<reference evidence="1 2" key="1">
    <citation type="submission" date="2019-05" db="EMBL/GenBank/DDBJ databases">
        <title>Chryseobacterium sp. isolated from King George Island, maritime Antarctica.</title>
        <authorList>
            <person name="Peng X."/>
        </authorList>
    </citation>
    <scope>NUCLEOTIDE SEQUENCE [LARGE SCALE GENOMIC DNA]</scope>
    <source>
        <strain evidence="1 2">7-3A</strain>
    </source>
</reference>
<proteinExistence type="predicted"/>
<dbReference type="KEGG" id="kfa:Q73A0000_05590"/>
<evidence type="ECO:0000313" key="1">
    <source>
        <dbReference type="EMBL" id="QOW09872.1"/>
    </source>
</evidence>
<evidence type="ECO:0000313" key="2">
    <source>
        <dbReference type="Proteomes" id="UP000594195"/>
    </source>
</evidence>
<protein>
    <submittedName>
        <fullName evidence="1">Uncharacterized protein</fullName>
    </submittedName>
</protein>
<gene>
    <name evidence="1" type="ORF">Q73A0000_05590</name>
</gene>